<dbReference type="InterPro" id="IPR027417">
    <property type="entry name" value="P-loop_NTPase"/>
</dbReference>
<feature type="domain" description="DEAD-box RNA helicase Q" evidence="14">
    <location>
        <begin position="42"/>
        <end position="70"/>
    </location>
</feature>
<dbReference type="InterPro" id="IPR011545">
    <property type="entry name" value="DEAD/DEAH_box_helicase_dom"/>
</dbReference>
<gene>
    <name evidence="15" type="primary">Acey_s0014.g2474</name>
    <name evidence="15" type="synonym">Acey-Y55F3BR.1</name>
    <name evidence="15" type="ORF">Y032_0014g2474</name>
</gene>
<dbReference type="PANTHER" id="PTHR24031">
    <property type="entry name" value="RNA HELICASE"/>
    <property type="match status" value="1"/>
</dbReference>
<evidence type="ECO:0000256" key="4">
    <source>
        <dbReference type="ARBA" id="ARBA00022801"/>
    </source>
</evidence>
<dbReference type="Gene3D" id="2.60.120.920">
    <property type="match status" value="1"/>
</dbReference>
<keyword evidence="2" id="KW-0540">Nuclease</keyword>
<dbReference type="Proteomes" id="UP000024635">
    <property type="component" value="Unassembled WGS sequence"/>
</dbReference>
<dbReference type="GO" id="GO:0003724">
    <property type="term" value="F:RNA helicase activity"/>
    <property type="evidence" value="ECO:0007669"/>
    <property type="project" value="UniProtKB-EC"/>
</dbReference>
<dbReference type="InterPro" id="IPR001870">
    <property type="entry name" value="B30.2/SPRY"/>
</dbReference>
<keyword evidence="3 10" id="KW-0547">Nucleotide-binding</keyword>
<evidence type="ECO:0000256" key="10">
    <source>
        <dbReference type="RuleBase" id="RU365068"/>
    </source>
</evidence>
<dbReference type="PROSITE" id="PS50188">
    <property type="entry name" value="B302_SPRY"/>
    <property type="match status" value="1"/>
</dbReference>
<keyword evidence="8 10" id="KW-0694">RNA-binding</keyword>
<dbReference type="SUPFAM" id="SSF52540">
    <property type="entry name" value="P-loop containing nucleoside triphosphate hydrolases"/>
    <property type="match status" value="2"/>
</dbReference>
<dbReference type="InterPro" id="IPR003877">
    <property type="entry name" value="SPRY_dom"/>
</dbReference>
<dbReference type="Pfam" id="PF00622">
    <property type="entry name" value="SPRY"/>
    <property type="match status" value="1"/>
</dbReference>
<feature type="domain" description="Helicase ATP-binding" evidence="12">
    <location>
        <begin position="281"/>
        <end position="459"/>
    </location>
</feature>
<accession>A0A016VBE9</accession>
<dbReference type="PROSITE" id="PS51192">
    <property type="entry name" value="HELICASE_ATP_BIND_1"/>
    <property type="match status" value="1"/>
</dbReference>
<keyword evidence="6" id="KW-0269">Exonuclease</keyword>
<comment type="caution">
    <text evidence="15">The sequence shown here is derived from an EMBL/GenBank/DDBJ whole genome shotgun (WGS) entry which is preliminary data.</text>
</comment>
<dbReference type="InterPro" id="IPR014001">
    <property type="entry name" value="Helicase_ATP-bd"/>
</dbReference>
<protein>
    <recommendedName>
        <fullName evidence="10">ATP-dependent RNA helicase</fullName>
        <ecNumber evidence="10">3.6.4.13</ecNumber>
    </recommendedName>
</protein>
<dbReference type="EC" id="3.6.4.13" evidence="10"/>
<evidence type="ECO:0000256" key="7">
    <source>
        <dbReference type="ARBA" id="ARBA00022840"/>
    </source>
</evidence>
<dbReference type="InterPro" id="IPR013320">
    <property type="entry name" value="ConA-like_dom_sf"/>
</dbReference>
<evidence type="ECO:0000256" key="6">
    <source>
        <dbReference type="ARBA" id="ARBA00022839"/>
    </source>
</evidence>
<dbReference type="GO" id="GO:0004527">
    <property type="term" value="F:exonuclease activity"/>
    <property type="evidence" value="ECO:0007669"/>
    <property type="project" value="UniProtKB-KW"/>
</dbReference>
<evidence type="ECO:0000259" key="11">
    <source>
        <dbReference type="PROSITE" id="PS50188"/>
    </source>
</evidence>
<dbReference type="SMART" id="SM00487">
    <property type="entry name" value="DEXDc"/>
    <property type="match status" value="1"/>
</dbReference>
<dbReference type="PROSITE" id="PS51195">
    <property type="entry name" value="Q_MOTIF"/>
    <property type="match status" value="1"/>
</dbReference>
<feature type="short sequence motif" description="Q motif" evidence="9">
    <location>
        <begin position="42"/>
        <end position="70"/>
    </location>
</feature>
<evidence type="ECO:0000313" key="16">
    <source>
        <dbReference type="Proteomes" id="UP000024635"/>
    </source>
</evidence>
<dbReference type="Gene3D" id="3.40.50.300">
    <property type="entry name" value="P-loop containing nucleotide triphosphate hydrolases"/>
    <property type="match status" value="3"/>
</dbReference>
<proteinExistence type="inferred from homology"/>
<comment type="similarity">
    <text evidence="1">Belongs to the DEAD box helicase family. DDX1 subfamily.</text>
</comment>
<dbReference type="SMART" id="SM00449">
    <property type="entry name" value="SPRY"/>
    <property type="match status" value="1"/>
</dbReference>
<evidence type="ECO:0000313" key="15">
    <source>
        <dbReference type="EMBL" id="EYC24377.1"/>
    </source>
</evidence>
<feature type="domain" description="B30.2/SPRY" evidence="11">
    <location>
        <begin position="103"/>
        <end position="282"/>
    </location>
</feature>
<reference evidence="16" key="1">
    <citation type="journal article" date="2015" name="Nat. Genet.">
        <title>The genome and transcriptome of the zoonotic hookworm Ancylostoma ceylanicum identify infection-specific gene families.</title>
        <authorList>
            <person name="Schwarz E.M."/>
            <person name="Hu Y."/>
            <person name="Antoshechkin I."/>
            <person name="Miller M.M."/>
            <person name="Sternberg P.W."/>
            <person name="Aroian R.V."/>
        </authorList>
    </citation>
    <scope>NUCLEOTIDE SEQUENCE</scope>
    <source>
        <strain evidence="16">HY135</strain>
    </source>
</reference>
<feature type="domain" description="Helicase C-terminal" evidence="13">
    <location>
        <begin position="529"/>
        <end position="732"/>
    </location>
</feature>
<name>A0A016VBE9_9BILA</name>
<evidence type="ECO:0000256" key="3">
    <source>
        <dbReference type="ARBA" id="ARBA00022741"/>
    </source>
</evidence>
<dbReference type="SUPFAM" id="SSF49899">
    <property type="entry name" value="Concanavalin A-like lectins/glucanases"/>
    <property type="match status" value="1"/>
</dbReference>
<sequence length="805" mass="89393">MLLLFGNVFHHFLRVPVFIVHAYRHCPTTTAPADLPRQCTMTAFEELGVIPELGDAVSDMGWELPTPIQCDAIPAILGGGDVLIAAETGSGKTGAFSLPVVQIVWERRKDVMNESGTKSSVGWRLNLADRAMGLALSQDGLSCESRVPKAWYGARCMGGVHTRGKYYYEAKITRDGLCRIGWSTLRASLDLGAEDESFGFGGTGMKSTQRKFEKYGESFTTGDVMGCYLDLDNGRIWWAKNGKEFEIAFRLDTKFSSPHAALHPAVLVQNSSLELNFGDTPFAFPPKEGVTALSKAPSSLIEWRGLEVENEKKEASAAPVCIVLEPTKELIEQTHDNLLKFSKNVSDPKIKCVSLAAGANMSQLLHELERGVDIVTGGVGRVLDMIETHKLSTNGLNFIVIDEADQILSSFKPQLERLLSKVPTVSSNGMRLQVIACSATLHNMQITQFADKYMNFPQWIDLKGMDSVAETVHHVVCMVDAIGDKQWIRVMHSPNHLQHDLVHEKDNIRLNTTDQNTISLGTKILKGCYVLKAIEALKMEQCIVFCRTKQQCDDMEAYLLRNNYGAVCLHGDRSPKERSQALADFKVGEMFSQASFIRLVQKRWRTFLQNHAKKKPFLVCTDVAARGIDIGGVPFLINVTLPDEPAQYVHRIGRVGRAERMGLSISLVSTQQEKVWYHKCGNPRCRNTRDLSEGGCTIWYNEPKLLADIEEHLGQTIAIVDQAFQIPVDEFDGKIVYGAKRTNGNVEVIEKFQLRKCELAGLVTTFEGHAPQLAVSVAQLADLERALQSSYLASVGDKFRKIVVQ</sequence>
<evidence type="ECO:0000259" key="12">
    <source>
        <dbReference type="PROSITE" id="PS51192"/>
    </source>
</evidence>
<dbReference type="InterPro" id="IPR001650">
    <property type="entry name" value="Helicase_C-like"/>
</dbReference>
<dbReference type="EMBL" id="JARK01001350">
    <property type="protein sequence ID" value="EYC24377.1"/>
    <property type="molecule type" value="Genomic_DNA"/>
</dbReference>
<evidence type="ECO:0000259" key="14">
    <source>
        <dbReference type="PROSITE" id="PS51195"/>
    </source>
</evidence>
<evidence type="ECO:0000256" key="2">
    <source>
        <dbReference type="ARBA" id="ARBA00022722"/>
    </source>
</evidence>
<dbReference type="GO" id="GO:0005524">
    <property type="term" value="F:ATP binding"/>
    <property type="evidence" value="ECO:0007669"/>
    <property type="project" value="UniProtKB-UniRule"/>
</dbReference>
<evidence type="ECO:0000256" key="8">
    <source>
        <dbReference type="ARBA" id="ARBA00022884"/>
    </source>
</evidence>
<dbReference type="PROSITE" id="PS51194">
    <property type="entry name" value="HELICASE_CTER"/>
    <property type="match status" value="1"/>
</dbReference>
<evidence type="ECO:0000259" key="13">
    <source>
        <dbReference type="PROSITE" id="PS51194"/>
    </source>
</evidence>
<keyword evidence="7 10" id="KW-0067">ATP-binding</keyword>
<evidence type="ECO:0000256" key="9">
    <source>
        <dbReference type="PROSITE-ProRule" id="PRU00552"/>
    </source>
</evidence>
<organism evidence="15 16">
    <name type="scientific">Ancylostoma ceylanicum</name>
    <dbReference type="NCBI Taxonomy" id="53326"/>
    <lineage>
        <taxon>Eukaryota</taxon>
        <taxon>Metazoa</taxon>
        <taxon>Ecdysozoa</taxon>
        <taxon>Nematoda</taxon>
        <taxon>Chromadorea</taxon>
        <taxon>Rhabditida</taxon>
        <taxon>Rhabditina</taxon>
        <taxon>Rhabditomorpha</taxon>
        <taxon>Strongyloidea</taxon>
        <taxon>Ancylostomatidae</taxon>
        <taxon>Ancylostomatinae</taxon>
        <taxon>Ancylostoma</taxon>
    </lineage>
</organism>
<dbReference type="SMART" id="SM00490">
    <property type="entry name" value="HELICc"/>
    <property type="match status" value="1"/>
</dbReference>
<comment type="function">
    <text evidence="10">RNA helicase.</text>
</comment>
<dbReference type="Pfam" id="PF00271">
    <property type="entry name" value="Helicase_C"/>
    <property type="match status" value="2"/>
</dbReference>
<dbReference type="GO" id="GO:0003723">
    <property type="term" value="F:RNA binding"/>
    <property type="evidence" value="ECO:0007669"/>
    <property type="project" value="UniProtKB-UniRule"/>
</dbReference>
<dbReference type="STRING" id="53326.A0A016VBE9"/>
<evidence type="ECO:0000256" key="5">
    <source>
        <dbReference type="ARBA" id="ARBA00022806"/>
    </source>
</evidence>
<dbReference type="CDD" id="cd18787">
    <property type="entry name" value="SF2_C_DEAD"/>
    <property type="match status" value="1"/>
</dbReference>
<dbReference type="Pfam" id="PF00270">
    <property type="entry name" value="DEAD"/>
    <property type="match status" value="2"/>
</dbReference>
<dbReference type="InterPro" id="IPR014014">
    <property type="entry name" value="RNA_helicase_DEAD_Q_motif"/>
</dbReference>
<dbReference type="InterPro" id="IPR043136">
    <property type="entry name" value="B30.2/SPRY_sf"/>
</dbReference>
<comment type="catalytic activity">
    <reaction evidence="10">
        <text>ATP + H2O = ADP + phosphate + H(+)</text>
        <dbReference type="Rhea" id="RHEA:13065"/>
        <dbReference type="ChEBI" id="CHEBI:15377"/>
        <dbReference type="ChEBI" id="CHEBI:15378"/>
        <dbReference type="ChEBI" id="CHEBI:30616"/>
        <dbReference type="ChEBI" id="CHEBI:43474"/>
        <dbReference type="ChEBI" id="CHEBI:456216"/>
        <dbReference type="EC" id="3.6.4.13"/>
    </reaction>
</comment>
<keyword evidence="16" id="KW-1185">Reference proteome</keyword>
<dbReference type="CDD" id="cd12873">
    <property type="entry name" value="SPRY_DDX1"/>
    <property type="match status" value="1"/>
</dbReference>
<keyword evidence="4 10" id="KW-0378">Hydrolase</keyword>
<dbReference type="AlphaFoldDB" id="A0A016VBE9"/>
<dbReference type="OrthoDB" id="1735at2759"/>
<keyword evidence="5 10" id="KW-0347">Helicase</keyword>
<evidence type="ECO:0000256" key="1">
    <source>
        <dbReference type="ARBA" id="ARBA00008765"/>
    </source>
</evidence>
<comment type="domain">
    <text evidence="10">The helicase domain is involved in the stimulation of RELA transcriptional activity.</text>
</comment>